<dbReference type="Proteomes" id="UP000679373">
    <property type="component" value="Chromosome"/>
</dbReference>
<gene>
    <name evidence="1" type="ORF">KEC93_16580</name>
</gene>
<organism evidence="1 2">
    <name type="scientific">Clostridium beijerinckii</name>
    <name type="common">Clostridium MP</name>
    <dbReference type="NCBI Taxonomy" id="1520"/>
    <lineage>
        <taxon>Bacteria</taxon>
        <taxon>Bacillati</taxon>
        <taxon>Bacillota</taxon>
        <taxon>Clostridia</taxon>
        <taxon>Eubacteriales</taxon>
        <taxon>Clostridiaceae</taxon>
        <taxon>Clostridium</taxon>
    </lineage>
</organism>
<evidence type="ECO:0000313" key="2">
    <source>
        <dbReference type="Proteomes" id="UP000679373"/>
    </source>
</evidence>
<accession>A0AB74VAV8</accession>
<dbReference type="AlphaFoldDB" id="A0AB74VAV8"/>
<dbReference type="RefSeq" id="WP_172462698.1">
    <property type="nucleotide sequence ID" value="NZ_BKAK01000102.1"/>
</dbReference>
<name>A0AB74VAV8_CLOBE</name>
<reference evidence="1" key="1">
    <citation type="submission" date="2021-04" db="EMBL/GenBank/DDBJ databases">
        <title>Complete genome sequence of the type strain Clostridium beijerinckii NRRL B-598.</title>
        <authorList>
            <person name="Sedlar K."/>
            <person name="Branska B."/>
            <person name="Bezdicek M."/>
            <person name="Nykrynova M."/>
            <person name="Lengerova M."/>
            <person name="Skutkova H."/>
            <person name="Patakova P."/>
        </authorList>
    </citation>
    <scope>NUCLEOTIDE SEQUENCE</scope>
    <source>
        <strain evidence="1">DSM 791</strain>
    </source>
</reference>
<evidence type="ECO:0000313" key="1">
    <source>
        <dbReference type="EMBL" id="QUN33573.1"/>
    </source>
</evidence>
<sequence>MKNLNKIIATSLVVTSILTLNKIVANAEWKQDSNGWWNTEGSPWSIGWKEIDGK</sequence>
<protein>
    <submittedName>
        <fullName evidence="1">Uncharacterized protein</fullName>
    </submittedName>
</protein>
<proteinExistence type="predicted"/>
<dbReference type="EMBL" id="CP073653">
    <property type="protein sequence ID" value="QUN33573.1"/>
    <property type="molecule type" value="Genomic_DNA"/>
</dbReference>
<keyword evidence="2" id="KW-1185">Reference proteome</keyword>
<dbReference type="GeneID" id="66346173"/>